<gene>
    <name evidence="2" type="ORF">K1X13_11175</name>
</gene>
<dbReference type="SUPFAM" id="SSF53254">
    <property type="entry name" value="Phosphoglycerate mutase-like"/>
    <property type="match status" value="1"/>
</dbReference>
<evidence type="ECO:0000313" key="3">
    <source>
        <dbReference type="Proteomes" id="UP000754710"/>
    </source>
</evidence>
<evidence type="ECO:0000313" key="2">
    <source>
        <dbReference type="EMBL" id="MBY9075381.1"/>
    </source>
</evidence>
<dbReference type="InterPro" id="IPR051021">
    <property type="entry name" value="Mito_Ser/Thr_phosphatase"/>
</dbReference>
<dbReference type="PANTHER" id="PTHR20935:SF0">
    <property type="entry name" value="SERINE_THREONINE-PROTEIN PHOSPHATASE PGAM5, MITOCHONDRIAL"/>
    <property type="match status" value="1"/>
</dbReference>
<dbReference type="CDD" id="cd07040">
    <property type="entry name" value="HP"/>
    <property type="match status" value="1"/>
</dbReference>
<name>A0ABS7RK43_9ACTN</name>
<sequence length="120" mass="13224">MSVRHLYLTRHAEPDDDGRLTERGVQQAVLLGRRLSNVPFGSVQHGPLPRATETAQLVARQLGSQVPVIELDAAGDYIPHVPSPDEVDPEHRAGVMAFLADVSSGKWHRERSSRRRPSGC</sequence>
<keyword evidence="1" id="KW-0378">Hydrolase</keyword>
<organism evidence="2 3">
    <name type="scientific">Nocardioides jiangsuensis</name>
    <dbReference type="NCBI Taxonomy" id="2866161"/>
    <lineage>
        <taxon>Bacteria</taxon>
        <taxon>Bacillati</taxon>
        <taxon>Actinomycetota</taxon>
        <taxon>Actinomycetes</taxon>
        <taxon>Propionibacteriales</taxon>
        <taxon>Nocardioidaceae</taxon>
        <taxon>Nocardioides</taxon>
    </lineage>
</organism>
<evidence type="ECO:0000256" key="1">
    <source>
        <dbReference type="ARBA" id="ARBA00022801"/>
    </source>
</evidence>
<dbReference type="InterPro" id="IPR029033">
    <property type="entry name" value="His_PPase_superfam"/>
</dbReference>
<dbReference type="Proteomes" id="UP000754710">
    <property type="component" value="Unassembled WGS sequence"/>
</dbReference>
<dbReference type="EMBL" id="JAIEZQ010000002">
    <property type="protein sequence ID" value="MBY9075381.1"/>
    <property type="molecule type" value="Genomic_DNA"/>
</dbReference>
<comment type="caution">
    <text evidence="2">The sequence shown here is derived from an EMBL/GenBank/DDBJ whole genome shotgun (WGS) entry which is preliminary data.</text>
</comment>
<protein>
    <submittedName>
        <fullName evidence="2">Histidine phosphatase family protein</fullName>
    </submittedName>
</protein>
<dbReference type="Pfam" id="PF00300">
    <property type="entry name" value="His_Phos_1"/>
    <property type="match status" value="1"/>
</dbReference>
<dbReference type="Gene3D" id="3.40.50.1240">
    <property type="entry name" value="Phosphoglycerate mutase-like"/>
    <property type="match status" value="1"/>
</dbReference>
<accession>A0ABS7RK43</accession>
<dbReference type="InterPro" id="IPR013078">
    <property type="entry name" value="His_Pase_superF_clade-1"/>
</dbReference>
<reference evidence="2 3" key="1">
    <citation type="submission" date="2021-08" db="EMBL/GenBank/DDBJ databases">
        <title>Nocardioides bacterium WL0053 sp. nov., isolated from the sediment.</title>
        <authorList>
            <person name="Wang L."/>
            <person name="Zhang D."/>
            <person name="Zhang A."/>
        </authorList>
    </citation>
    <scope>NUCLEOTIDE SEQUENCE [LARGE SCALE GENOMIC DNA]</scope>
    <source>
        <strain evidence="2 3">WL0053</strain>
    </source>
</reference>
<dbReference type="PANTHER" id="PTHR20935">
    <property type="entry name" value="PHOSPHOGLYCERATE MUTASE-RELATED"/>
    <property type="match status" value="1"/>
</dbReference>
<keyword evidence="3" id="KW-1185">Reference proteome</keyword>
<proteinExistence type="predicted"/>